<dbReference type="GO" id="GO:0051213">
    <property type="term" value="F:dioxygenase activity"/>
    <property type="evidence" value="ECO:0007669"/>
    <property type="project" value="UniProtKB-KW"/>
</dbReference>
<evidence type="ECO:0000259" key="9">
    <source>
        <dbReference type="PROSITE" id="PS51819"/>
    </source>
</evidence>
<evidence type="ECO:0000256" key="3">
    <source>
        <dbReference type="ARBA" id="ARBA00022723"/>
    </source>
</evidence>
<accession>A0A0J6SEV7</accession>
<keyword evidence="6 8" id="KW-0560">Oxidoreductase</keyword>
<keyword evidence="3" id="KW-0479">Metal-binding</keyword>
<dbReference type="GO" id="GO:0008198">
    <property type="term" value="F:ferrous iron binding"/>
    <property type="evidence" value="ECO:0007669"/>
    <property type="project" value="InterPro"/>
</dbReference>
<evidence type="ECO:0000256" key="6">
    <source>
        <dbReference type="ARBA" id="ARBA00023002"/>
    </source>
</evidence>
<keyword evidence="5 8" id="KW-0223">Dioxygenase</keyword>
<dbReference type="InterPro" id="IPR004360">
    <property type="entry name" value="Glyas_Fos-R_dOase_dom"/>
</dbReference>
<dbReference type="Gene3D" id="3.10.180.10">
    <property type="entry name" value="2,3-Dihydroxybiphenyl 1,2-Dioxygenase, domain 1"/>
    <property type="match status" value="2"/>
</dbReference>
<organism evidence="10 11">
    <name type="scientific">Methylobacterium aquaticum</name>
    <dbReference type="NCBI Taxonomy" id="270351"/>
    <lineage>
        <taxon>Bacteria</taxon>
        <taxon>Pseudomonadati</taxon>
        <taxon>Pseudomonadota</taxon>
        <taxon>Alphaproteobacteria</taxon>
        <taxon>Hyphomicrobiales</taxon>
        <taxon>Methylobacteriaceae</taxon>
        <taxon>Methylobacterium</taxon>
    </lineage>
</organism>
<dbReference type="InterPro" id="IPR050383">
    <property type="entry name" value="GlyoxalaseI/FosfomycinResist"/>
</dbReference>
<dbReference type="Proteomes" id="UP000035929">
    <property type="component" value="Unassembled WGS sequence"/>
</dbReference>
<dbReference type="PROSITE" id="PS00082">
    <property type="entry name" value="EXTRADIOL_DIOXYGENAS"/>
    <property type="match status" value="1"/>
</dbReference>
<sequence length="326" mass="36581">MDAGLTALGYIGVRSTKLDDWNAYATRLLGMQPVDQGGAVRAFRMDDRKQRLVVTGDEGEGLNFLGWEVADARALDAVAAKLDAHKVAVRRGSRRLADERHVRDLIVFHDPAGNRIEVFHGPAIASDPFQPGRPISGFKTGALGMGHVVLNVVDVEPLLPFYRDLLGFRISDYGVKPYKLYFFHINDRHHSFAMVGSGKLGLHHFMVELYSLDDVGQGYDLAQLEDDRVAYTLGRHTNDHMTSFYSHTPSGFFVEYGWGGREIEPATWEAHETHDGPSFWGHERLYMEPEQRARLREMRLSAAARGVRAPVNVPNCPWLDAVIARE</sequence>
<feature type="domain" description="VOC" evidence="9">
    <location>
        <begin position="7"/>
        <end position="121"/>
    </location>
</feature>
<keyword evidence="4 8" id="KW-0058">Aromatic hydrocarbons catabolism</keyword>
<evidence type="ECO:0000256" key="2">
    <source>
        <dbReference type="ARBA" id="ARBA00008784"/>
    </source>
</evidence>
<proteinExistence type="inferred from homology"/>
<dbReference type="InterPro" id="IPR029068">
    <property type="entry name" value="Glyas_Bleomycin-R_OHBP_Dase"/>
</dbReference>
<dbReference type="OrthoDB" id="9803142at2"/>
<dbReference type="PATRIC" id="fig|270351.6.peg.1200"/>
<comment type="caution">
    <text evidence="10">The sequence shown here is derived from an EMBL/GenBank/DDBJ whole genome shotgun (WGS) entry which is preliminary data.</text>
</comment>
<dbReference type="CDD" id="cd07237">
    <property type="entry name" value="BphC1-RGP6_C_like"/>
    <property type="match status" value="1"/>
</dbReference>
<dbReference type="SUPFAM" id="SSF54593">
    <property type="entry name" value="Glyoxalase/Bleomycin resistance protein/Dihydroxybiphenyl dioxygenase"/>
    <property type="match status" value="1"/>
</dbReference>
<dbReference type="PANTHER" id="PTHR21366">
    <property type="entry name" value="GLYOXALASE FAMILY PROTEIN"/>
    <property type="match status" value="1"/>
</dbReference>
<evidence type="ECO:0000256" key="8">
    <source>
        <dbReference type="RuleBase" id="RU000683"/>
    </source>
</evidence>
<dbReference type="AlphaFoldDB" id="A0A0J6SEV7"/>
<evidence type="ECO:0000256" key="4">
    <source>
        <dbReference type="ARBA" id="ARBA00022797"/>
    </source>
</evidence>
<dbReference type="Pfam" id="PF22632">
    <property type="entry name" value="BphC_D1"/>
    <property type="match status" value="1"/>
</dbReference>
<keyword evidence="7 8" id="KW-0408">Iron</keyword>
<evidence type="ECO:0000256" key="1">
    <source>
        <dbReference type="ARBA" id="ARBA00001954"/>
    </source>
</evidence>
<reference evidence="10 11" key="1">
    <citation type="submission" date="2015-03" db="EMBL/GenBank/DDBJ databases">
        <title>Genome sequencing of Methylobacterium aquaticum DSM16371 type strain.</title>
        <authorList>
            <person name="Chaudhry V."/>
            <person name="Patil P.B."/>
        </authorList>
    </citation>
    <scope>NUCLEOTIDE SEQUENCE [LARGE SCALE GENOMIC DNA]</scope>
    <source>
        <strain evidence="10 11">DSM 16371</strain>
    </source>
</reference>
<dbReference type="PROSITE" id="PS51819">
    <property type="entry name" value="VOC"/>
    <property type="match status" value="2"/>
</dbReference>
<dbReference type="Pfam" id="PF00903">
    <property type="entry name" value="Glyoxalase"/>
    <property type="match status" value="1"/>
</dbReference>
<dbReference type="InterPro" id="IPR037523">
    <property type="entry name" value="VOC_core"/>
</dbReference>
<evidence type="ECO:0000313" key="10">
    <source>
        <dbReference type="EMBL" id="KMO32222.1"/>
    </source>
</evidence>
<gene>
    <name evidence="10" type="ORF">VP06_18060</name>
</gene>
<dbReference type="CDD" id="cd07252">
    <property type="entry name" value="BphC1-RGP6_N_like"/>
    <property type="match status" value="1"/>
</dbReference>
<dbReference type="InterPro" id="IPR000486">
    <property type="entry name" value="Xdiol_ring_cleave_dOase_1/2"/>
</dbReference>
<dbReference type="RefSeq" id="WP_048465155.1">
    <property type="nucleotide sequence ID" value="NZ_LABX01000139.1"/>
</dbReference>
<dbReference type="PANTHER" id="PTHR21366:SF14">
    <property type="entry name" value="GLYOXALASE DOMAIN-CONTAINING PROTEIN 5"/>
    <property type="match status" value="1"/>
</dbReference>
<evidence type="ECO:0000256" key="5">
    <source>
        <dbReference type="ARBA" id="ARBA00022964"/>
    </source>
</evidence>
<name>A0A0J6SEV7_9HYPH</name>
<evidence type="ECO:0000313" key="11">
    <source>
        <dbReference type="Proteomes" id="UP000035929"/>
    </source>
</evidence>
<evidence type="ECO:0000256" key="7">
    <source>
        <dbReference type="ARBA" id="ARBA00023004"/>
    </source>
</evidence>
<comment type="cofactor">
    <cofactor evidence="1 8">
        <name>Fe(2+)</name>
        <dbReference type="ChEBI" id="CHEBI:29033"/>
    </cofactor>
</comment>
<comment type="similarity">
    <text evidence="2 8">Belongs to the extradiol ring-cleavage dioxygenase family.</text>
</comment>
<feature type="domain" description="VOC" evidence="9">
    <location>
        <begin position="144"/>
        <end position="259"/>
    </location>
</feature>
<protein>
    <submittedName>
        <fullName evidence="10">Biphenyl 2,3-dioxygenase</fullName>
    </submittedName>
</protein>
<dbReference type="EMBL" id="LABX01000139">
    <property type="protein sequence ID" value="KMO32222.1"/>
    <property type="molecule type" value="Genomic_DNA"/>
</dbReference>